<proteinExistence type="predicted"/>
<dbReference type="EMBL" id="CP019630">
    <property type="protein sequence ID" value="AQQ02758.1"/>
    <property type="molecule type" value="Genomic_DNA"/>
</dbReference>
<evidence type="ECO:0000313" key="3">
    <source>
        <dbReference type="Proteomes" id="UP000188174"/>
    </source>
</evidence>
<organism evidence="2 3">
    <name type="scientific">Roseibium algicola</name>
    <dbReference type="NCBI Taxonomy" id="2857014"/>
    <lineage>
        <taxon>Bacteria</taxon>
        <taxon>Pseudomonadati</taxon>
        <taxon>Pseudomonadota</taxon>
        <taxon>Alphaproteobacteria</taxon>
        <taxon>Hyphomicrobiales</taxon>
        <taxon>Stappiaceae</taxon>
        <taxon>Roseibium</taxon>
    </lineage>
</organism>
<dbReference type="InterPro" id="IPR012433">
    <property type="entry name" value="Imm11"/>
</dbReference>
<name>A0ABM6HXH6_9HYPH</name>
<protein>
    <recommendedName>
        <fullName evidence="1">Immunity MXAN-0049 protein domain-containing protein</fullName>
    </recommendedName>
</protein>
<keyword evidence="3" id="KW-1185">Reference proteome</keyword>
<gene>
    <name evidence="2" type="ORF">B0E33_03385</name>
</gene>
<feature type="domain" description="Immunity MXAN-0049 protein" evidence="1">
    <location>
        <begin position="102"/>
        <end position="197"/>
    </location>
</feature>
<dbReference type="RefSeq" id="WP_077290427.1">
    <property type="nucleotide sequence ID" value="NZ_CP019630.1"/>
</dbReference>
<evidence type="ECO:0000259" key="1">
    <source>
        <dbReference type="Pfam" id="PF07791"/>
    </source>
</evidence>
<dbReference type="Pfam" id="PF07791">
    <property type="entry name" value="Imm11"/>
    <property type="match status" value="1"/>
</dbReference>
<evidence type="ECO:0000313" key="2">
    <source>
        <dbReference type="EMBL" id="AQQ02758.1"/>
    </source>
</evidence>
<sequence length="205" mass="23791">MKYYLLRDDMWLDESADRWIFDRLKYETDKGNLEFVDPPLEYMEPCTYPIDLHRAGRETDFSFTMDSGNIPILSKKAKSALDGLPEVDEPYHNVVLEPVKIENKQVDQDYFVMIIETQIDSVDEERSEFQKYEENDPVRPDKAGQYRAFFNLVIDPSKTGDHHIFRLKKHLGSIIVSEEVKRRFEGSGVTGAVFESVNGDQKTIA</sequence>
<dbReference type="Proteomes" id="UP000188174">
    <property type="component" value="Chromosome"/>
</dbReference>
<accession>A0ABM6HXH6</accession>
<reference evidence="2 3" key="1">
    <citation type="submission" date="2017-02" db="EMBL/GenBank/DDBJ databases">
        <authorList>
            <person name="Jeong S."/>
        </authorList>
    </citation>
    <scope>NUCLEOTIDE SEQUENCE [LARGE SCALE GENOMIC DNA]</scope>
    <source>
        <strain evidence="2 3">RMAR6-6</strain>
    </source>
</reference>